<dbReference type="PROSITE" id="PS51257">
    <property type="entry name" value="PROKAR_LIPOPROTEIN"/>
    <property type="match status" value="1"/>
</dbReference>
<comment type="caution">
    <text evidence="1">The sequence shown here is derived from an EMBL/GenBank/DDBJ whole genome shotgun (WGS) entry which is preliminary data.</text>
</comment>
<dbReference type="RefSeq" id="WP_380695223.1">
    <property type="nucleotide sequence ID" value="NZ_JBHRYR010000003.1"/>
</dbReference>
<protein>
    <recommendedName>
        <fullName evidence="3">Fibronectin type-III domain-containing protein</fullName>
    </recommendedName>
</protein>
<gene>
    <name evidence="1" type="ORF">ACFOOG_07805</name>
</gene>
<reference evidence="2" key="1">
    <citation type="journal article" date="2019" name="Int. J. Syst. Evol. Microbiol.">
        <title>The Global Catalogue of Microorganisms (GCM) 10K type strain sequencing project: providing services to taxonomists for standard genome sequencing and annotation.</title>
        <authorList>
            <consortium name="The Broad Institute Genomics Platform"/>
            <consortium name="The Broad Institute Genome Sequencing Center for Infectious Disease"/>
            <person name="Wu L."/>
            <person name="Ma J."/>
        </authorList>
    </citation>
    <scope>NUCLEOTIDE SEQUENCE [LARGE SCALE GENOMIC DNA]</scope>
    <source>
        <strain evidence="2">IBRC 10765</strain>
    </source>
</reference>
<sequence length="1591" mass="170590">MNVRLLTSTLLALFLVGCNNTDLGETLTSNPDDVSFSVRSIEPKQAVQVGDATASGELLYVADDYGIDNWRFRISAAHTDGLQDIQLRFIAGGELIGTVSLCPESGCAFSGTSVSGWVSGINPYDQDFYLGENTSFTVQLLVQGTGGPATQVASDTFTYSALGFFGGDLTTTFVDGTLTLAWPAQTGVTSYRVIVRDYGGGSQRWTNLNYRPSGAANLQFTGVDVGSVDIDIKAYNSSGEVGYAYASAFNSNTPGEIIDETPIDGNTFAGIDACLFVPAQLYLSEVSGLEPFTWDIDPTNSLSGLNLEMNYVSANGIDITGFDTLNIQSSSTGLSGEINFTVTDPEDANRTASYGPYTVEILADYYSDVISVASPTTFRQSLIKADALNRVLMMGDNPFVSSTSPTLSLVRLLDNGQPDLTFGDSGRTDISLGISVPGGNNSRLIPVTAQQVGDDWLIGGRLELVDLNGDITRFDAFMVRIDSFGTAVTDFGTNGIWSLSGSVNSGFEIGAITVRNNQEIFAALNSLNYADPNTAPSTGSRIFNVDVLAPFSTPSPSLIEFNSPAVRIHDLFDLQKDDQFGVLVTTSNELGIGRYVWQNDTSLIADPAFDADANGIVYAPFNPSFPAIVDSLITEEGVVWATGYLQPNGGSKQPFYYFRNIGNGIAGSGGFLSPTASGTVMPLALQQGLDHYVNFIFAENDQLSHQVVARTYPIEMGQTDKILANFLDGLADAETGAVSLIGNRIVHSRVHESARQMAQYLPYSVDSSFAFAEQGLSCGRVELYEVSNPSNNTATPISSVTLSGTDGDTFILMEEVDPYMGVAYSDRNVERLIDNDQWDALKTSFFNLSILESYGIYQVLQIAHDTYNNRVIASVEIDTLDINHFDLPSTVSYGIIAIDTVSQTPQWLFATNGPAYDLLWSDSYQAVFAVVGEFPAVEIYSTSSLTPSTAIITADIESSVKATLLDNGNGLVIAYDTVGSVSPYHIPIERRHPDTGFAVQGNWNLALEYNEPRKVVSLGTGFEVGILVLTSDDMGGNLLLGRYTPTGGDPVSTFGTDGVVTLDAQWTSAVNDPFTTASNTLVATSTFIYTPVATANGVGIVRLNTFNGTVDTAWGENGVFMLEQAAETVSHLHFNSGNGDLKVYWRNEQYNAVTLIDTLGNGALDTAFGIAGTIRFGVGPIEEPIQLVTTPSGRLFPLVEVEYNDIEDVTQTRAALWGLHPSGGRLPNFGNPTPSMTRDGGSVSLPTNSVFGIFSNGYNDILAIGDADSSVVSYRYNLPEGGESLSNPNLYTLTDRLYSTGTNYSDDFVMSELTAGRAIISGIANSSGDPLLPNLQPFIAALDKNGDPAPLPYSSTTEHFMTQFPPFGVNGVEAVQEDGNGNVFVLTRLIDFDYSLPYWELHRVSDDSGSSSVVAAGGPDILSEALIFPDTFALDHSGYVYIASSQIQNSGLTLSTVEKYDAAGSLSAITSWGANGFFNLSDTGDAFLEITKLLPLSDGSLLVGGITQNTEPVVVRLDANGNERQRWQGNMLATGDVAGVFDMSLDPRGHLNVMMSVFKNGQWKTQITRLPGVYRGISGSADSEYVYNPYL</sequence>
<evidence type="ECO:0008006" key="3">
    <source>
        <dbReference type="Google" id="ProtNLM"/>
    </source>
</evidence>
<proteinExistence type="predicted"/>
<dbReference type="Proteomes" id="UP001595617">
    <property type="component" value="Unassembled WGS sequence"/>
</dbReference>
<dbReference type="Pfam" id="PF17164">
    <property type="entry name" value="DUF5122"/>
    <property type="match status" value="1"/>
</dbReference>
<organism evidence="1 2">
    <name type="scientific">Saccharospirillum mangrovi</name>
    <dbReference type="NCBI Taxonomy" id="2161747"/>
    <lineage>
        <taxon>Bacteria</taxon>
        <taxon>Pseudomonadati</taxon>
        <taxon>Pseudomonadota</taxon>
        <taxon>Gammaproteobacteria</taxon>
        <taxon>Oceanospirillales</taxon>
        <taxon>Saccharospirillaceae</taxon>
        <taxon>Saccharospirillum</taxon>
    </lineage>
</organism>
<dbReference type="InterPro" id="IPR013431">
    <property type="entry name" value="Delta_60_rpt"/>
</dbReference>
<evidence type="ECO:0000313" key="1">
    <source>
        <dbReference type="EMBL" id="MFC3852733.1"/>
    </source>
</evidence>
<keyword evidence="2" id="KW-1185">Reference proteome</keyword>
<accession>A0ABV7ZY74</accession>
<dbReference type="EMBL" id="JBHRYR010000003">
    <property type="protein sequence ID" value="MFC3852733.1"/>
    <property type="molecule type" value="Genomic_DNA"/>
</dbReference>
<evidence type="ECO:0000313" key="2">
    <source>
        <dbReference type="Proteomes" id="UP001595617"/>
    </source>
</evidence>
<name>A0ABV7ZY74_9GAMM</name>